<dbReference type="OrthoDB" id="9812459at2"/>
<proteinExistence type="predicted"/>
<gene>
    <name evidence="2" type="ORF">GL300_22020</name>
</gene>
<accession>A0A844HU66</accession>
<dbReference type="AlphaFoldDB" id="A0A844HU66"/>
<evidence type="ECO:0000256" key="1">
    <source>
        <dbReference type="SAM" id="MobiDB-lite"/>
    </source>
</evidence>
<dbReference type="EMBL" id="WMIG01000021">
    <property type="protein sequence ID" value="MTH61877.1"/>
    <property type="molecule type" value="Genomic_DNA"/>
</dbReference>
<dbReference type="InterPro" id="IPR041374">
    <property type="entry name" value="BaeRF_family12"/>
</dbReference>
<dbReference type="Pfam" id="PF18856">
    <property type="entry name" value="baeRF_family12"/>
    <property type="match status" value="1"/>
</dbReference>
<evidence type="ECO:0000313" key="2">
    <source>
        <dbReference type="EMBL" id="MTH61877.1"/>
    </source>
</evidence>
<reference evidence="2 3" key="1">
    <citation type="submission" date="2019-11" db="EMBL/GenBank/DDBJ databases">
        <authorList>
            <person name="Dong K."/>
        </authorList>
    </citation>
    <scope>NUCLEOTIDE SEQUENCE [LARGE SCALE GENOMIC DNA]</scope>
    <source>
        <strain evidence="2 3">NBRC 112902</strain>
    </source>
</reference>
<feature type="region of interest" description="Disordered" evidence="1">
    <location>
        <begin position="47"/>
        <end position="84"/>
    </location>
</feature>
<keyword evidence="3" id="KW-1185">Reference proteome</keyword>
<dbReference type="Proteomes" id="UP000449846">
    <property type="component" value="Unassembled WGS sequence"/>
</dbReference>
<comment type="caution">
    <text evidence="2">The sequence shown here is derived from an EMBL/GenBank/DDBJ whole genome shotgun (WGS) entry which is preliminary data.</text>
</comment>
<name>A0A844HU66_9RHOB</name>
<sequence length="166" mass="18992">MEVPTRHRHIRRNNVARILNNGTWVLVADGEKALFLENEGDAEYPVLKVRGKETQANPLDREQSTSRPGRQHQSVGSARSAYEETDWHQLEKERFGRHLAELLYDHAEQQNFARIILVAAPEVLAAIRAQLHQTVTERVVAEIPKTLTNHPIPEIERVLKAEFDPV</sequence>
<evidence type="ECO:0000313" key="3">
    <source>
        <dbReference type="Proteomes" id="UP000449846"/>
    </source>
</evidence>
<protein>
    <submittedName>
        <fullName evidence="2">Host attachment protein</fullName>
    </submittedName>
</protein>
<organism evidence="2 3">
    <name type="scientific">Paracoccus litorisediminis</name>
    <dbReference type="NCBI Taxonomy" id="2006130"/>
    <lineage>
        <taxon>Bacteria</taxon>
        <taxon>Pseudomonadati</taxon>
        <taxon>Pseudomonadota</taxon>
        <taxon>Alphaproteobacteria</taxon>
        <taxon>Rhodobacterales</taxon>
        <taxon>Paracoccaceae</taxon>
        <taxon>Paracoccus</taxon>
    </lineage>
</organism>
<feature type="compositionally biased region" description="Polar residues" evidence="1">
    <location>
        <begin position="65"/>
        <end position="77"/>
    </location>
</feature>